<reference evidence="1" key="3">
    <citation type="submission" date="2022-06" db="UniProtKB">
        <authorList>
            <consortium name="EnsemblPlants"/>
        </authorList>
    </citation>
    <scope>IDENTIFICATION</scope>
</reference>
<dbReference type="PANTHER" id="PTHR10972">
    <property type="entry name" value="OXYSTEROL-BINDING PROTEIN-RELATED"/>
    <property type="match status" value="1"/>
</dbReference>
<protein>
    <submittedName>
        <fullName evidence="1">Uncharacterized protein</fullName>
    </submittedName>
</protein>
<proteinExistence type="predicted"/>
<keyword evidence="2" id="KW-1185">Reference proteome</keyword>
<dbReference type="GO" id="GO:0032934">
    <property type="term" value="F:sterol binding"/>
    <property type="evidence" value="ECO:0007669"/>
    <property type="project" value="TreeGrafter"/>
</dbReference>
<accession>A0A8R7QRD5</accession>
<evidence type="ECO:0000313" key="2">
    <source>
        <dbReference type="Proteomes" id="UP000015106"/>
    </source>
</evidence>
<dbReference type="GO" id="GO:0005829">
    <property type="term" value="C:cytosol"/>
    <property type="evidence" value="ECO:0007669"/>
    <property type="project" value="TreeGrafter"/>
</dbReference>
<sequence>MVKHQGITFIAVQVSKPHPPMGVAHCENDPFTYDITSKLKTKFLENYVAVYLGRTRVTLAKSGVVLELVPPLAKINNLIFGCTWVDSFGEMVLINPTTRDKAVLYFQPCSWF</sequence>
<dbReference type="InterPro" id="IPR037239">
    <property type="entry name" value="OSBP_sf"/>
</dbReference>
<reference evidence="1" key="2">
    <citation type="submission" date="2018-03" db="EMBL/GenBank/DDBJ databases">
        <title>The Triticum urartu genome reveals the dynamic nature of wheat genome evolution.</title>
        <authorList>
            <person name="Ling H."/>
            <person name="Ma B."/>
            <person name="Shi X."/>
            <person name="Liu H."/>
            <person name="Dong L."/>
            <person name="Sun H."/>
            <person name="Cao Y."/>
            <person name="Gao Q."/>
            <person name="Zheng S."/>
            <person name="Li Y."/>
            <person name="Yu Y."/>
            <person name="Du H."/>
            <person name="Qi M."/>
            <person name="Li Y."/>
            <person name="Yu H."/>
            <person name="Cui Y."/>
            <person name="Wang N."/>
            <person name="Chen C."/>
            <person name="Wu H."/>
            <person name="Zhao Y."/>
            <person name="Zhang J."/>
            <person name="Li Y."/>
            <person name="Zhou W."/>
            <person name="Zhang B."/>
            <person name="Hu W."/>
            <person name="Eijk M."/>
            <person name="Tang J."/>
            <person name="Witsenboer H."/>
            <person name="Zhao S."/>
            <person name="Li Z."/>
            <person name="Zhang A."/>
            <person name="Wang D."/>
            <person name="Liang C."/>
        </authorList>
    </citation>
    <scope>NUCLEOTIDE SEQUENCE [LARGE SCALE GENOMIC DNA]</scope>
    <source>
        <strain evidence="1">cv. G1812</strain>
    </source>
</reference>
<dbReference type="GO" id="GO:0016020">
    <property type="term" value="C:membrane"/>
    <property type="evidence" value="ECO:0007669"/>
    <property type="project" value="TreeGrafter"/>
</dbReference>
<dbReference type="Proteomes" id="UP000015106">
    <property type="component" value="Chromosome 6"/>
</dbReference>
<dbReference type="SUPFAM" id="SSF144000">
    <property type="entry name" value="Oxysterol-binding protein-like"/>
    <property type="match status" value="1"/>
</dbReference>
<name>A0A8R7QRD5_TRIUA</name>
<organism evidence="1 2">
    <name type="scientific">Triticum urartu</name>
    <name type="common">Red wild einkorn</name>
    <name type="synonym">Crithodium urartu</name>
    <dbReference type="NCBI Taxonomy" id="4572"/>
    <lineage>
        <taxon>Eukaryota</taxon>
        <taxon>Viridiplantae</taxon>
        <taxon>Streptophyta</taxon>
        <taxon>Embryophyta</taxon>
        <taxon>Tracheophyta</taxon>
        <taxon>Spermatophyta</taxon>
        <taxon>Magnoliopsida</taxon>
        <taxon>Liliopsida</taxon>
        <taxon>Poales</taxon>
        <taxon>Poaceae</taxon>
        <taxon>BOP clade</taxon>
        <taxon>Pooideae</taxon>
        <taxon>Triticodae</taxon>
        <taxon>Triticeae</taxon>
        <taxon>Triticinae</taxon>
        <taxon>Triticum</taxon>
    </lineage>
</organism>
<dbReference type="Pfam" id="PF01237">
    <property type="entry name" value="Oxysterol_BP"/>
    <property type="match status" value="1"/>
</dbReference>
<reference evidence="2" key="1">
    <citation type="journal article" date="2013" name="Nature">
        <title>Draft genome of the wheat A-genome progenitor Triticum urartu.</title>
        <authorList>
            <person name="Ling H.Q."/>
            <person name="Zhao S."/>
            <person name="Liu D."/>
            <person name="Wang J."/>
            <person name="Sun H."/>
            <person name="Zhang C."/>
            <person name="Fan H."/>
            <person name="Li D."/>
            <person name="Dong L."/>
            <person name="Tao Y."/>
            <person name="Gao C."/>
            <person name="Wu H."/>
            <person name="Li Y."/>
            <person name="Cui Y."/>
            <person name="Guo X."/>
            <person name="Zheng S."/>
            <person name="Wang B."/>
            <person name="Yu K."/>
            <person name="Liang Q."/>
            <person name="Yang W."/>
            <person name="Lou X."/>
            <person name="Chen J."/>
            <person name="Feng M."/>
            <person name="Jian J."/>
            <person name="Zhang X."/>
            <person name="Luo G."/>
            <person name="Jiang Y."/>
            <person name="Liu J."/>
            <person name="Wang Z."/>
            <person name="Sha Y."/>
            <person name="Zhang B."/>
            <person name="Wu H."/>
            <person name="Tang D."/>
            <person name="Shen Q."/>
            <person name="Xue P."/>
            <person name="Zou S."/>
            <person name="Wang X."/>
            <person name="Liu X."/>
            <person name="Wang F."/>
            <person name="Yang Y."/>
            <person name="An X."/>
            <person name="Dong Z."/>
            <person name="Zhang K."/>
            <person name="Zhang X."/>
            <person name="Luo M.C."/>
            <person name="Dvorak J."/>
            <person name="Tong Y."/>
            <person name="Wang J."/>
            <person name="Yang H."/>
            <person name="Li Z."/>
            <person name="Wang D."/>
            <person name="Zhang A."/>
            <person name="Wang J."/>
        </authorList>
    </citation>
    <scope>NUCLEOTIDE SEQUENCE</scope>
    <source>
        <strain evidence="2">cv. G1812</strain>
    </source>
</reference>
<dbReference type="EnsemblPlants" id="TuG1812G0600002490.01.T01">
    <property type="protein sequence ID" value="TuG1812G0600002490.01.T01"/>
    <property type="gene ID" value="TuG1812G0600002490.01"/>
</dbReference>
<dbReference type="PANTHER" id="PTHR10972:SF136">
    <property type="entry name" value="OXYSTEROL-BINDING PROTEIN 8"/>
    <property type="match status" value="1"/>
</dbReference>
<dbReference type="InterPro" id="IPR000648">
    <property type="entry name" value="Oxysterol-bd"/>
</dbReference>
<evidence type="ECO:0000313" key="1">
    <source>
        <dbReference type="EnsemblPlants" id="TuG1812G0600002490.01.T01"/>
    </source>
</evidence>
<dbReference type="Gene3D" id="2.40.160.120">
    <property type="match status" value="1"/>
</dbReference>
<dbReference type="Gramene" id="TuG1812G0600002490.01.T01">
    <property type="protein sequence ID" value="TuG1812G0600002490.01.T01"/>
    <property type="gene ID" value="TuG1812G0600002490.01"/>
</dbReference>
<dbReference type="AlphaFoldDB" id="A0A8R7QRD5"/>